<keyword evidence="7" id="KW-0238">DNA-binding</keyword>
<dbReference type="InterPro" id="IPR036638">
    <property type="entry name" value="HLH_DNA-bd_sf"/>
</dbReference>
<feature type="transmembrane region" description="Helical" evidence="12">
    <location>
        <begin position="458"/>
        <end position="479"/>
    </location>
</feature>
<proteinExistence type="predicted"/>
<dbReference type="PANTHER" id="PTHR46062">
    <property type="entry name" value="STEROL REGULATORY ELEMENT-BINDING PROTEIN"/>
    <property type="match status" value="1"/>
</dbReference>
<evidence type="ECO:0000256" key="7">
    <source>
        <dbReference type="ARBA" id="ARBA00023125"/>
    </source>
</evidence>
<evidence type="ECO:0000256" key="8">
    <source>
        <dbReference type="ARBA" id="ARBA00023136"/>
    </source>
</evidence>
<evidence type="ECO:0000259" key="13">
    <source>
        <dbReference type="PROSITE" id="PS50888"/>
    </source>
</evidence>
<evidence type="ECO:0000256" key="2">
    <source>
        <dbReference type="ARBA" id="ARBA00004477"/>
    </source>
</evidence>
<keyword evidence="3 12" id="KW-0812">Transmembrane</keyword>
<evidence type="ECO:0000256" key="6">
    <source>
        <dbReference type="ARBA" id="ARBA00023015"/>
    </source>
</evidence>
<gene>
    <name evidence="14" type="ORF">TKK_004888</name>
</gene>
<dbReference type="Gene3D" id="4.10.280.10">
    <property type="entry name" value="Helix-loop-helix DNA-binding domain"/>
    <property type="match status" value="1"/>
</dbReference>
<evidence type="ECO:0000256" key="4">
    <source>
        <dbReference type="ARBA" id="ARBA00022824"/>
    </source>
</evidence>
<feature type="region of interest" description="Disordered" evidence="11">
    <location>
        <begin position="120"/>
        <end position="210"/>
    </location>
</feature>
<dbReference type="EMBL" id="JBJJXI010000040">
    <property type="protein sequence ID" value="KAL3402059.1"/>
    <property type="molecule type" value="Genomic_DNA"/>
</dbReference>
<evidence type="ECO:0000256" key="1">
    <source>
        <dbReference type="ARBA" id="ARBA00004123"/>
    </source>
</evidence>
<keyword evidence="10" id="KW-0539">Nucleus</keyword>
<dbReference type="Proteomes" id="UP001627154">
    <property type="component" value="Unassembled WGS sequence"/>
</dbReference>
<dbReference type="GO" id="GO:0003677">
    <property type="term" value="F:DNA binding"/>
    <property type="evidence" value="ECO:0007669"/>
    <property type="project" value="UniProtKB-KW"/>
</dbReference>
<protein>
    <recommendedName>
        <fullName evidence="13">BHLH domain-containing protein</fullName>
    </recommendedName>
</protein>
<organism evidence="14 15">
    <name type="scientific">Trichogramma kaykai</name>
    <dbReference type="NCBI Taxonomy" id="54128"/>
    <lineage>
        <taxon>Eukaryota</taxon>
        <taxon>Metazoa</taxon>
        <taxon>Ecdysozoa</taxon>
        <taxon>Arthropoda</taxon>
        <taxon>Hexapoda</taxon>
        <taxon>Insecta</taxon>
        <taxon>Pterygota</taxon>
        <taxon>Neoptera</taxon>
        <taxon>Endopterygota</taxon>
        <taxon>Hymenoptera</taxon>
        <taxon>Apocrita</taxon>
        <taxon>Proctotrupomorpha</taxon>
        <taxon>Chalcidoidea</taxon>
        <taxon>Trichogrammatidae</taxon>
        <taxon>Trichogramma</taxon>
    </lineage>
</organism>
<dbReference type="FunFam" id="4.10.280.10:FF:000098">
    <property type="entry name" value="Sterol regulatory element-binding protein"/>
    <property type="match status" value="1"/>
</dbReference>
<keyword evidence="4" id="KW-0256">Endoplasmic reticulum</keyword>
<keyword evidence="9" id="KW-0804">Transcription</keyword>
<dbReference type="SUPFAM" id="SSF47459">
    <property type="entry name" value="HLH, helix-loop-helix DNA-binding domain"/>
    <property type="match status" value="1"/>
</dbReference>
<evidence type="ECO:0000313" key="14">
    <source>
        <dbReference type="EMBL" id="KAL3402059.1"/>
    </source>
</evidence>
<name>A0ABD2XAT9_9HYME</name>
<comment type="subcellular location">
    <subcellularLocation>
        <location evidence="2">Endoplasmic reticulum membrane</location>
        <topology evidence="2">Multi-pass membrane protein</topology>
    </subcellularLocation>
    <subcellularLocation>
        <location evidence="1">Nucleus</location>
    </subcellularLocation>
</comment>
<dbReference type="PANTHER" id="PTHR46062:SF1">
    <property type="entry name" value="LP12374P"/>
    <property type="match status" value="1"/>
</dbReference>
<evidence type="ECO:0000256" key="10">
    <source>
        <dbReference type="ARBA" id="ARBA00023242"/>
    </source>
</evidence>
<evidence type="ECO:0000256" key="12">
    <source>
        <dbReference type="SAM" id="Phobius"/>
    </source>
</evidence>
<evidence type="ECO:0000256" key="5">
    <source>
        <dbReference type="ARBA" id="ARBA00022989"/>
    </source>
</evidence>
<dbReference type="GO" id="GO:0005789">
    <property type="term" value="C:endoplasmic reticulum membrane"/>
    <property type="evidence" value="ECO:0007669"/>
    <property type="project" value="UniProtKB-SubCell"/>
</dbReference>
<keyword evidence="6" id="KW-0805">Transcription regulation</keyword>
<feature type="compositionally biased region" description="Pro residues" evidence="11">
    <location>
        <begin position="416"/>
        <end position="427"/>
    </location>
</feature>
<feature type="compositionally biased region" description="Low complexity" evidence="11">
    <location>
        <begin position="126"/>
        <end position="210"/>
    </location>
</feature>
<dbReference type="AlphaFoldDB" id="A0ABD2XAT9"/>
<dbReference type="SMART" id="SM00353">
    <property type="entry name" value="HLH"/>
    <property type="match status" value="1"/>
</dbReference>
<evidence type="ECO:0000256" key="3">
    <source>
        <dbReference type="ARBA" id="ARBA00022692"/>
    </source>
</evidence>
<evidence type="ECO:0000256" key="9">
    <source>
        <dbReference type="ARBA" id="ARBA00023163"/>
    </source>
</evidence>
<accession>A0ABD2XAT9</accession>
<keyword evidence="5 12" id="KW-1133">Transmembrane helix</keyword>
<comment type="caution">
    <text evidence="14">The sequence shown here is derived from an EMBL/GenBank/DDBJ whole genome shotgun (WGS) entry which is preliminary data.</text>
</comment>
<evidence type="ECO:0000256" key="11">
    <source>
        <dbReference type="SAM" id="MobiDB-lite"/>
    </source>
</evidence>
<dbReference type="Pfam" id="PF00010">
    <property type="entry name" value="HLH"/>
    <property type="match status" value="1"/>
</dbReference>
<sequence>MNDDTWASVQESDFSDFTNENLYLNEMPILHDFISKELMENGHSMDQMLSEFDGSIDSLAMGGNDLDFNSFLKSDDMKDSPYLPVPNSKQINPSSVMLGNQLSQITCQSPMDHTVPIQQGQEQLHPIQSQISQIQQQPSPMQTQPSLMQSQSPLMQSQSSLMQSQSSPMQSQPSPMQSQPSPMQSQPSPIQSQPSPMQLQAGPIQSQNSSIQSQSTVFGQHYTIAQNVNFNVPPVVALAPVSTQSRQLLLPAKLIKSEPVVYSGASQNVNGKQVQHQIHTLVNTGNGTVLATGIPLVLDTDKVQISRINTNTSSSPPKVKEVKRSAHNAIERRYRTSINDKIIELKNMVVGVDAKLNKSAILRKTIDYIRFLQNSNAKLKAENMSLKMSSRHNLRELLACGELTPPRSDISEPSLSPDPNPLSPPSPTISSAVKDEPEMKMQRLPKILSKGTGIGDQARLTLCAFLFVVLAFNPVGVAINKAHHFVYRGQIPHYDGGRSLTSIEDHNDNKIWSNMIILLTNMFLFIYGLCRILLHSDPILIDEGKPTIELHRWRRQAEFNLSKGNFEQADRDLNQCLKFFLRQLPLTRMEVLGVTVWQLFRQMLNRIYVTRFILYFDSRFAPSNRKQAEISAMEMAIIYQHILCLKLVRRSRESTMYLALTALNYAEAAGDTMPKALLAEIYVNVALSFKQSMFPLVHKFYFSKARTLLTTCIVPQKLKWLNDEDGMKFIMSQKLTYELKGDNDFTLQNSKSEPLAFAARVYREHLIAQGLKLLAGTVGYAHASGLLDISNKIMTAAQIDLCYGSSDKIGVIKVEDKVGLWWGAVMCVAANVRLGEDDSEAWNIVENKFPFEKSSVNNNPLPFAVLILLQSMKNQLKPSTNRMVDQASTFLEHSTVYNDCKEQSSQNVLLTQLWVCDWLLEIRTSLWEKQHSSMNQKEVNSALVGFQRDLACMRKLCQHLPSVLPRVFLYEATTRIMAGATPVKTQILLDRSLHHRNSRSSIICGKDRSHEHGGGDREHAAALCLACRHLPVLLLASPGERAGMLTEAAKTLERLGDRKRLQECYELIKQLTPAISSN</sequence>
<dbReference type="CDD" id="cd11394">
    <property type="entry name" value="bHLHzip_SREBP"/>
    <property type="match status" value="1"/>
</dbReference>
<evidence type="ECO:0000313" key="15">
    <source>
        <dbReference type="Proteomes" id="UP001627154"/>
    </source>
</evidence>
<keyword evidence="8 12" id="KW-0472">Membrane</keyword>
<feature type="domain" description="BHLH" evidence="13">
    <location>
        <begin position="322"/>
        <end position="372"/>
    </location>
</feature>
<dbReference type="PROSITE" id="PS50888">
    <property type="entry name" value="BHLH"/>
    <property type="match status" value="1"/>
</dbReference>
<feature type="region of interest" description="Disordered" evidence="11">
    <location>
        <begin position="408"/>
        <end position="435"/>
    </location>
</feature>
<feature type="transmembrane region" description="Helical" evidence="12">
    <location>
        <begin position="516"/>
        <end position="534"/>
    </location>
</feature>
<reference evidence="14 15" key="1">
    <citation type="journal article" date="2024" name="bioRxiv">
        <title>A reference genome for Trichogramma kaykai: A tiny desert-dwelling parasitoid wasp with competing sex-ratio distorters.</title>
        <authorList>
            <person name="Culotta J."/>
            <person name="Lindsey A.R."/>
        </authorList>
    </citation>
    <scope>NUCLEOTIDE SEQUENCE [LARGE SCALE GENOMIC DNA]</scope>
    <source>
        <strain evidence="14 15">KSX58</strain>
    </source>
</reference>
<dbReference type="InterPro" id="IPR011598">
    <property type="entry name" value="bHLH_dom"/>
</dbReference>
<keyword evidence="15" id="KW-1185">Reference proteome</keyword>
<dbReference type="GO" id="GO:0005634">
    <property type="term" value="C:nucleus"/>
    <property type="evidence" value="ECO:0007669"/>
    <property type="project" value="UniProtKB-SubCell"/>
</dbReference>